<accession>A0A543HSD2</accession>
<evidence type="ECO:0000259" key="1">
    <source>
        <dbReference type="PROSITE" id="PS50967"/>
    </source>
</evidence>
<evidence type="ECO:0000313" key="3">
    <source>
        <dbReference type="Proteomes" id="UP000318331"/>
    </source>
</evidence>
<dbReference type="RefSeq" id="WP_141918321.1">
    <property type="nucleotide sequence ID" value="NZ_BAAAYS010000004.1"/>
</dbReference>
<gene>
    <name evidence="2" type="ORF">FB466_2115</name>
</gene>
<comment type="caution">
    <text evidence="2">The sequence shown here is derived from an EMBL/GenBank/DDBJ whole genome shotgun (WGS) entry which is preliminary data.</text>
</comment>
<dbReference type="GO" id="GO:0000166">
    <property type="term" value="F:nucleotide binding"/>
    <property type="evidence" value="ECO:0007669"/>
    <property type="project" value="InterPro"/>
</dbReference>
<dbReference type="InterPro" id="IPR002121">
    <property type="entry name" value="HRDC_dom"/>
</dbReference>
<dbReference type="CDD" id="cd06142">
    <property type="entry name" value="RNaseD_exo"/>
    <property type="match status" value="1"/>
</dbReference>
<dbReference type="OrthoDB" id="144122at2"/>
<dbReference type="GO" id="GO:0006139">
    <property type="term" value="P:nucleobase-containing compound metabolic process"/>
    <property type="evidence" value="ECO:0007669"/>
    <property type="project" value="InterPro"/>
</dbReference>
<dbReference type="InterPro" id="IPR012337">
    <property type="entry name" value="RNaseH-like_sf"/>
</dbReference>
<feature type="domain" description="HRDC" evidence="1">
    <location>
        <begin position="209"/>
        <end position="289"/>
    </location>
</feature>
<dbReference type="Proteomes" id="UP000318331">
    <property type="component" value="Unassembled WGS sequence"/>
</dbReference>
<dbReference type="InterPro" id="IPR036397">
    <property type="entry name" value="RNaseH_sf"/>
</dbReference>
<dbReference type="Pfam" id="PF18305">
    <property type="entry name" value="DNA_pol_A_exoN"/>
    <property type="match status" value="1"/>
</dbReference>
<dbReference type="AlphaFoldDB" id="A0A543HSD2"/>
<dbReference type="SUPFAM" id="SSF47819">
    <property type="entry name" value="HRDC-like"/>
    <property type="match status" value="1"/>
</dbReference>
<name>A0A543HSD2_9MICO</name>
<dbReference type="Pfam" id="PF01612">
    <property type="entry name" value="DNA_pol_A_exo1"/>
    <property type="match status" value="1"/>
</dbReference>
<evidence type="ECO:0000313" key="2">
    <source>
        <dbReference type="EMBL" id="TQM61179.1"/>
    </source>
</evidence>
<dbReference type="PANTHER" id="PTHR47649:SF1">
    <property type="entry name" value="RIBONUCLEASE D"/>
    <property type="match status" value="1"/>
</dbReference>
<keyword evidence="3" id="KW-1185">Reference proteome</keyword>
<dbReference type="GO" id="GO:0008408">
    <property type="term" value="F:3'-5' exonuclease activity"/>
    <property type="evidence" value="ECO:0007669"/>
    <property type="project" value="InterPro"/>
</dbReference>
<dbReference type="Gene3D" id="3.30.420.10">
    <property type="entry name" value="Ribonuclease H-like superfamily/Ribonuclease H"/>
    <property type="match status" value="1"/>
</dbReference>
<dbReference type="Gene3D" id="1.10.150.80">
    <property type="entry name" value="HRDC domain"/>
    <property type="match status" value="2"/>
</dbReference>
<dbReference type="InterPro" id="IPR002562">
    <property type="entry name" value="3'-5'_exonuclease_dom"/>
</dbReference>
<dbReference type="GO" id="GO:0003676">
    <property type="term" value="F:nucleic acid binding"/>
    <property type="evidence" value="ECO:0007669"/>
    <property type="project" value="InterPro"/>
</dbReference>
<dbReference type="SUPFAM" id="SSF53098">
    <property type="entry name" value="Ribonuclease H-like"/>
    <property type="match status" value="1"/>
</dbReference>
<dbReference type="EMBL" id="VFPN01000003">
    <property type="protein sequence ID" value="TQM61179.1"/>
    <property type="molecule type" value="Genomic_DNA"/>
</dbReference>
<reference evidence="2 3" key="1">
    <citation type="submission" date="2019-06" db="EMBL/GenBank/DDBJ databases">
        <title>Sequencing the genomes of 1000 actinobacteria strains.</title>
        <authorList>
            <person name="Klenk H.-P."/>
        </authorList>
    </citation>
    <scope>NUCLEOTIDE SEQUENCE [LARGE SCALE GENOMIC DNA]</scope>
    <source>
        <strain evidence="2 3">DSM 18031</strain>
    </source>
</reference>
<dbReference type="Pfam" id="PF00570">
    <property type="entry name" value="HRDC"/>
    <property type="match status" value="1"/>
</dbReference>
<dbReference type="PROSITE" id="PS50967">
    <property type="entry name" value="HRDC"/>
    <property type="match status" value="1"/>
</dbReference>
<dbReference type="InterPro" id="IPR044876">
    <property type="entry name" value="HRDC_dom_sf"/>
</dbReference>
<proteinExistence type="predicted"/>
<dbReference type="InterPro" id="IPR041605">
    <property type="entry name" value="Exo_C"/>
</dbReference>
<sequence length="402" mass="45344">MTDWQLISSQDDFHDAVQSLANGTGVIGVDAERASGYKYAQSAYLIQFYREAAGTYLFDPIGIESFAELQDSLSDVEWVFHAASQDLPCLREVGLNPETIFDTELAARLLGLPRVGLGAVVEELLGVHLAKEHSAVDWSTRPLPDPWLNYAASDVTLLPDLREILAQQLAESGKTEYAHEEFLDVLERKPKLAPEEPWRRMSGIHHISGLRNLAVARELWLARDELARSTDVSPGRLIPDAALVAASQEMPRSKGQLAALKTFHGRASRRELDRWWEAIIRGRETEDLPILKPHNSNTMPPHRTWKNRFPEAYERLTLARNALTVRAEDIAIPLENLMTPEILRRICWHPPTEITAENISLTLHELGARPWQIKETGQIITDVFIDIIQNPSSHNEETSLEE</sequence>
<organism evidence="2 3">
    <name type="scientific">Klugiella xanthotipulae</name>
    <dbReference type="NCBI Taxonomy" id="244735"/>
    <lineage>
        <taxon>Bacteria</taxon>
        <taxon>Bacillati</taxon>
        <taxon>Actinomycetota</taxon>
        <taxon>Actinomycetes</taxon>
        <taxon>Micrococcales</taxon>
        <taxon>Microbacteriaceae</taxon>
        <taxon>Klugiella</taxon>
    </lineage>
</organism>
<dbReference type="PANTHER" id="PTHR47649">
    <property type="entry name" value="RIBONUCLEASE D"/>
    <property type="match status" value="1"/>
</dbReference>
<dbReference type="SMART" id="SM00341">
    <property type="entry name" value="HRDC"/>
    <property type="match status" value="1"/>
</dbReference>
<dbReference type="SMART" id="SM00474">
    <property type="entry name" value="35EXOc"/>
    <property type="match status" value="1"/>
</dbReference>
<dbReference type="InterPro" id="IPR051086">
    <property type="entry name" value="RNase_D-like"/>
</dbReference>
<dbReference type="InterPro" id="IPR010997">
    <property type="entry name" value="HRDC-like_sf"/>
</dbReference>
<protein>
    <submittedName>
        <fullName evidence="2">Ribonuclease D</fullName>
    </submittedName>
</protein>